<organism evidence="2 3">
    <name type="scientific">Mesorhabditis spiculigera</name>
    <dbReference type="NCBI Taxonomy" id="96644"/>
    <lineage>
        <taxon>Eukaryota</taxon>
        <taxon>Metazoa</taxon>
        <taxon>Ecdysozoa</taxon>
        <taxon>Nematoda</taxon>
        <taxon>Chromadorea</taxon>
        <taxon>Rhabditida</taxon>
        <taxon>Rhabditina</taxon>
        <taxon>Rhabditomorpha</taxon>
        <taxon>Rhabditoidea</taxon>
        <taxon>Rhabditidae</taxon>
        <taxon>Mesorhabditinae</taxon>
        <taxon>Mesorhabditis</taxon>
    </lineage>
</organism>
<feature type="non-terminal residue" evidence="2">
    <location>
        <position position="252"/>
    </location>
</feature>
<feature type="region of interest" description="Disordered" evidence="1">
    <location>
        <begin position="229"/>
        <end position="252"/>
    </location>
</feature>
<dbReference type="AlphaFoldDB" id="A0AA36CMF8"/>
<dbReference type="Proteomes" id="UP001177023">
    <property type="component" value="Unassembled WGS sequence"/>
</dbReference>
<protein>
    <submittedName>
        <fullName evidence="2">Uncharacterized protein</fullName>
    </submittedName>
</protein>
<comment type="caution">
    <text evidence="2">The sequence shown here is derived from an EMBL/GenBank/DDBJ whole genome shotgun (WGS) entry which is preliminary data.</text>
</comment>
<evidence type="ECO:0000313" key="2">
    <source>
        <dbReference type="EMBL" id="CAJ0570902.1"/>
    </source>
</evidence>
<name>A0AA36CMF8_9BILA</name>
<evidence type="ECO:0000256" key="1">
    <source>
        <dbReference type="SAM" id="MobiDB-lite"/>
    </source>
</evidence>
<accession>A0AA36CMF8</accession>
<dbReference type="EMBL" id="CATQJA010002502">
    <property type="protein sequence ID" value="CAJ0570902.1"/>
    <property type="molecule type" value="Genomic_DNA"/>
</dbReference>
<sequence>MKLLAEEAVKNSKMISEQNVYADGLSISDTLREKADAFERHFEEYLPLARIYNEKLTDLADENQALIRQFKKGWSIDKIDANAGSDGVETFEIPRLKERFEDADDRMVVDIGLEKLKKLEEQTAGAVEQQYDGVKGMVRLIHEQIDGNVKRLAKEAIDNSKVISTQKVYANGVTISDALRKNADDFEKHFEDYLPCARIYNEKLMELADENQALMCQFKADLSISTISENSDTEADQGDEASTGPVKDDSCS</sequence>
<keyword evidence="3" id="KW-1185">Reference proteome</keyword>
<reference evidence="2" key="1">
    <citation type="submission" date="2023-06" db="EMBL/GenBank/DDBJ databases">
        <authorList>
            <person name="Delattre M."/>
        </authorList>
    </citation>
    <scope>NUCLEOTIDE SEQUENCE</scope>
    <source>
        <strain evidence="2">AF72</strain>
    </source>
</reference>
<evidence type="ECO:0000313" key="3">
    <source>
        <dbReference type="Proteomes" id="UP001177023"/>
    </source>
</evidence>
<proteinExistence type="predicted"/>
<gene>
    <name evidence="2" type="ORF">MSPICULIGERA_LOCUS9335</name>
</gene>